<dbReference type="Pfam" id="PF01535">
    <property type="entry name" value="PPR"/>
    <property type="match status" value="2"/>
</dbReference>
<evidence type="ECO:0008006" key="5">
    <source>
        <dbReference type="Google" id="ProtNLM"/>
    </source>
</evidence>
<dbReference type="InParanoid" id="K7LZ75"/>
<dbReference type="eggNOG" id="KOG4197">
    <property type="taxonomic scope" value="Eukaryota"/>
</dbReference>
<dbReference type="HOGENOM" id="CLU_2089140_0_0_1"/>
<dbReference type="InterPro" id="IPR011990">
    <property type="entry name" value="TPR-like_helical_dom_sf"/>
</dbReference>
<reference evidence="2 3" key="1">
    <citation type="journal article" date="2010" name="Nature">
        <title>Genome sequence of the palaeopolyploid soybean.</title>
        <authorList>
            <person name="Schmutz J."/>
            <person name="Cannon S.B."/>
            <person name="Schlueter J."/>
            <person name="Ma J."/>
            <person name="Mitros T."/>
            <person name="Nelson W."/>
            <person name="Hyten D.L."/>
            <person name="Song Q."/>
            <person name="Thelen J.J."/>
            <person name="Cheng J."/>
            <person name="Xu D."/>
            <person name="Hellsten U."/>
            <person name="May G.D."/>
            <person name="Yu Y."/>
            <person name="Sakurai T."/>
            <person name="Umezawa T."/>
            <person name="Bhattacharyya M.K."/>
            <person name="Sandhu D."/>
            <person name="Valliyodan B."/>
            <person name="Lindquist E."/>
            <person name="Peto M."/>
            <person name="Grant D."/>
            <person name="Shu S."/>
            <person name="Goodstein D."/>
            <person name="Barry K."/>
            <person name="Futrell-Griggs M."/>
            <person name="Abernathy B."/>
            <person name="Du J."/>
            <person name="Tian Z."/>
            <person name="Zhu L."/>
            <person name="Gill N."/>
            <person name="Joshi T."/>
            <person name="Libault M."/>
            <person name="Sethuraman A."/>
            <person name="Zhang X.-C."/>
            <person name="Shinozaki K."/>
            <person name="Nguyen H.T."/>
            <person name="Wing R.A."/>
            <person name="Cregan P."/>
            <person name="Specht J."/>
            <person name="Grimwood J."/>
            <person name="Rokhsar D."/>
            <person name="Stacey G."/>
            <person name="Shoemaker R.C."/>
            <person name="Jackson S.A."/>
        </authorList>
    </citation>
    <scope>NUCLEOTIDE SEQUENCE [LARGE SCALE GENOMIC DNA]</scope>
    <source>
        <strain evidence="3">cv. Williams 82</strain>
        <tissue evidence="2">Callus</tissue>
    </source>
</reference>
<keyword evidence="1" id="KW-0677">Repeat</keyword>
<dbReference type="Gene3D" id="1.25.40.10">
    <property type="entry name" value="Tetratricopeptide repeat domain"/>
    <property type="match status" value="1"/>
</dbReference>
<proteinExistence type="predicted"/>
<organism evidence="2">
    <name type="scientific">Glycine max</name>
    <name type="common">Soybean</name>
    <name type="synonym">Glycine hispida</name>
    <dbReference type="NCBI Taxonomy" id="3847"/>
    <lineage>
        <taxon>Eukaryota</taxon>
        <taxon>Viridiplantae</taxon>
        <taxon>Streptophyta</taxon>
        <taxon>Embryophyta</taxon>
        <taxon>Tracheophyta</taxon>
        <taxon>Spermatophyta</taxon>
        <taxon>Magnoliopsida</taxon>
        <taxon>eudicotyledons</taxon>
        <taxon>Gunneridae</taxon>
        <taxon>Pentapetalae</taxon>
        <taxon>rosids</taxon>
        <taxon>fabids</taxon>
        <taxon>Fabales</taxon>
        <taxon>Fabaceae</taxon>
        <taxon>Papilionoideae</taxon>
        <taxon>50 kb inversion clade</taxon>
        <taxon>NPAAA clade</taxon>
        <taxon>indigoferoid/millettioid clade</taxon>
        <taxon>Phaseoleae</taxon>
        <taxon>Glycine</taxon>
        <taxon>Glycine subgen. Soja</taxon>
    </lineage>
</organism>
<evidence type="ECO:0000313" key="3">
    <source>
        <dbReference type="EnsemblPlants" id="KRH19481"/>
    </source>
</evidence>
<dbReference type="Proteomes" id="UP000008827">
    <property type="component" value="Chromosome 13"/>
</dbReference>
<dbReference type="InterPro" id="IPR002885">
    <property type="entry name" value="PPR_rpt"/>
</dbReference>
<evidence type="ECO:0000256" key="1">
    <source>
        <dbReference type="ARBA" id="ARBA00022737"/>
    </source>
</evidence>
<keyword evidence="4" id="KW-1185">Reference proteome</keyword>
<dbReference type="Gramene" id="KRH19481">
    <property type="protein sequence ID" value="KRH19481"/>
    <property type="gene ID" value="GLYMA_13G118700"/>
</dbReference>
<protein>
    <recommendedName>
        <fullName evidence="5">Pentatricopeptide repeat-containing protein</fullName>
    </recommendedName>
</protein>
<gene>
    <name evidence="2" type="ORF">GLYMA_13G118700</name>
</gene>
<accession>K7LZ75</accession>
<dbReference type="EMBL" id="CM000846">
    <property type="protein sequence ID" value="KRH19481.1"/>
    <property type="molecule type" value="Genomic_DNA"/>
</dbReference>
<dbReference type="PANTHER" id="PTHR47926">
    <property type="entry name" value="PENTATRICOPEPTIDE REPEAT-CONTAINING PROTEIN"/>
    <property type="match status" value="1"/>
</dbReference>
<evidence type="ECO:0000313" key="2">
    <source>
        <dbReference type="EMBL" id="KRH19481.1"/>
    </source>
</evidence>
<reference evidence="3" key="2">
    <citation type="submission" date="2018-02" db="UniProtKB">
        <authorList>
            <consortium name="EnsemblPlants"/>
        </authorList>
    </citation>
    <scope>IDENTIFICATION</scope>
    <source>
        <strain evidence="3">Williams 82</strain>
    </source>
</reference>
<dbReference type="GO" id="GO:0009451">
    <property type="term" value="P:RNA modification"/>
    <property type="evidence" value="ECO:0007669"/>
    <property type="project" value="InterPro"/>
</dbReference>
<reference evidence="2" key="3">
    <citation type="submission" date="2018-07" db="EMBL/GenBank/DDBJ databases">
        <title>WGS assembly of Glycine max.</title>
        <authorList>
            <person name="Schmutz J."/>
            <person name="Cannon S."/>
            <person name="Schlueter J."/>
            <person name="Ma J."/>
            <person name="Mitros T."/>
            <person name="Nelson W."/>
            <person name="Hyten D."/>
            <person name="Song Q."/>
            <person name="Thelen J."/>
            <person name="Cheng J."/>
            <person name="Xu D."/>
            <person name="Hellsten U."/>
            <person name="May G."/>
            <person name="Yu Y."/>
            <person name="Sakurai T."/>
            <person name="Umezawa T."/>
            <person name="Bhattacharyya M."/>
            <person name="Sandhu D."/>
            <person name="Valliyodan B."/>
            <person name="Lindquist E."/>
            <person name="Peto M."/>
            <person name="Grant D."/>
            <person name="Shu S."/>
            <person name="Goodstein D."/>
            <person name="Barry K."/>
            <person name="Futrell-Griggs M."/>
            <person name="Abernathy B."/>
            <person name="Du J."/>
            <person name="Tian Z."/>
            <person name="Zhu L."/>
            <person name="Gill N."/>
            <person name="Joshi T."/>
            <person name="Libault M."/>
            <person name="Sethuraman A."/>
            <person name="Zhang X."/>
            <person name="Shinozaki K."/>
            <person name="Nguyen H."/>
            <person name="Wing R."/>
            <person name="Cregan P."/>
            <person name="Specht J."/>
            <person name="Grimwood J."/>
            <person name="Rokhsar D."/>
            <person name="Stacey G."/>
            <person name="Shoemaker R."/>
            <person name="Jackson S."/>
        </authorList>
    </citation>
    <scope>NUCLEOTIDE SEQUENCE</scope>
    <source>
        <tissue evidence="2">Callus</tissue>
    </source>
</reference>
<dbReference type="PaxDb" id="3847-GLYMA13G17901.1"/>
<dbReference type="OMA" id="AIEMPNI"/>
<dbReference type="InterPro" id="IPR046960">
    <property type="entry name" value="PPR_At4g14850-like_plant"/>
</dbReference>
<sequence>MIVASNEHSYYRDGVELFCMMLDQGMLPDGFAFSAVLQLCVGLDSVELGEMVHAHVVVTRFFMHTIVGTSLLNMYAKLGENENSVKVFNSMPVRNIVSWNAMISGFTSNTYKHLIEA</sequence>
<dbReference type="GO" id="GO:0003723">
    <property type="term" value="F:RNA binding"/>
    <property type="evidence" value="ECO:0007669"/>
    <property type="project" value="InterPro"/>
</dbReference>
<name>K7LZ75_SOYBN</name>
<evidence type="ECO:0000313" key="4">
    <source>
        <dbReference type="Proteomes" id="UP000008827"/>
    </source>
</evidence>
<dbReference type="AlphaFoldDB" id="K7LZ75"/>
<dbReference type="SMR" id="K7LZ75"/>
<dbReference type="EnsemblPlants" id="KRH19481">
    <property type="protein sequence ID" value="KRH19481"/>
    <property type="gene ID" value="GLYMA_13G118700"/>
</dbReference>